<dbReference type="OrthoDB" id="1699091at2"/>
<gene>
    <name evidence="2" type="ORF">DXA39_05910</name>
</gene>
<protein>
    <recommendedName>
        <fullName evidence="4">DUF975 family protein</fullName>
    </recommendedName>
</protein>
<dbReference type="AlphaFoldDB" id="A0A3E2THI6"/>
<dbReference type="RefSeq" id="WP_117521799.1">
    <property type="nucleotide sequence ID" value="NZ_QVEU01000004.1"/>
</dbReference>
<keyword evidence="3" id="KW-1185">Reference proteome</keyword>
<keyword evidence="1" id="KW-1133">Transmembrane helix</keyword>
<evidence type="ECO:0000256" key="1">
    <source>
        <dbReference type="SAM" id="Phobius"/>
    </source>
</evidence>
<proteinExistence type="predicted"/>
<evidence type="ECO:0000313" key="2">
    <source>
        <dbReference type="EMBL" id="RGB75856.1"/>
    </source>
</evidence>
<keyword evidence="1" id="KW-0472">Membrane</keyword>
<keyword evidence="1" id="KW-0812">Transmembrane</keyword>
<sequence length="257" mass="28723">MRRDYKFSSVIIIQIIVILILVLIVSLTGAYANSDFNTGSSILNTILTTAVQTIFGFIIARGLVFNRMGSLGEYFDNFNYLTLKLFGLCFIISILPYLLIVGFGIGLISSLTSAMISGNNFAGFGSMMGLLILLTILSIVYTFFTAYTRFVAADNPDLSFGELFKKVFKIGSDLFSKTFKTYLKWLILPSILYIFIIVVASSKPTTVGNSLALVLSILFVIYIFIALVFALVELSDHYLDYKYKEQIDNDEKISYEV</sequence>
<feature type="transmembrane region" description="Helical" evidence="1">
    <location>
        <begin position="121"/>
        <end position="144"/>
    </location>
</feature>
<evidence type="ECO:0000313" key="3">
    <source>
        <dbReference type="Proteomes" id="UP000261011"/>
    </source>
</evidence>
<reference evidence="2 3" key="1">
    <citation type="submission" date="2018-08" db="EMBL/GenBank/DDBJ databases">
        <title>A genome reference for cultivated species of the human gut microbiota.</title>
        <authorList>
            <person name="Zou Y."/>
            <person name="Xue W."/>
            <person name="Luo G."/>
        </authorList>
    </citation>
    <scope>NUCLEOTIDE SEQUENCE [LARGE SCALE GENOMIC DNA]</scope>
    <source>
        <strain evidence="2 3">OF01-3</strain>
    </source>
</reference>
<feature type="transmembrane region" description="Helical" evidence="1">
    <location>
        <begin position="85"/>
        <end position="109"/>
    </location>
</feature>
<name>A0A3E2THI6_9FIRM</name>
<organism evidence="2 3">
    <name type="scientific">Anaerococcus nagyae</name>
    <dbReference type="NCBI Taxonomy" id="1755241"/>
    <lineage>
        <taxon>Bacteria</taxon>
        <taxon>Bacillati</taxon>
        <taxon>Bacillota</taxon>
        <taxon>Tissierellia</taxon>
        <taxon>Tissierellales</taxon>
        <taxon>Peptoniphilaceae</taxon>
        <taxon>Anaerococcus</taxon>
    </lineage>
</organism>
<evidence type="ECO:0008006" key="4">
    <source>
        <dbReference type="Google" id="ProtNLM"/>
    </source>
</evidence>
<comment type="caution">
    <text evidence="2">The sequence shown here is derived from an EMBL/GenBank/DDBJ whole genome shotgun (WGS) entry which is preliminary data.</text>
</comment>
<dbReference type="Proteomes" id="UP000261011">
    <property type="component" value="Unassembled WGS sequence"/>
</dbReference>
<feature type="transmembrane region" description="Helical" evidence="1">
    <location>
        <begin position="42"/>
        <end position="64"/>
    </location>
</feature>
<accession>A0A3E2THI6</accession>
<dbReference type="EMBL" id="QVEU01000004">
    <property type="protein sequence ID" value="RGB75856.1"/>
    <property type="molecule type" value="Genomic_DNA"/>
</dbReference>
<feature type="transmembrane region" description="Helical" evidence="1">
    <location>
        <begin position="182"/>
        <end position="200"/>
    </location>
</feature>
<feature type="transmembrane region" description="Helical" evidence="1">
    <location>
        <begin position="7"/>
        <end position="30"/>
    </location>
</feature>
<feature type="transmembrane region" description="Helical" evidence="1">
    <location>
        <begin position="212"/>
        <end position="232"/>
    </location>
</feature>